<dbReference type="Pfam" id="PF18957">
    <property type="entry name" value="RibLong"/>
    <property type="match status" value="1"/>
</dbReference>
<dbReference type="AlphaFoldDB" id="A0A2N6SNQ5"/>
<feature type="region of interest" description="Disordered" evidence="1">
    <location>
        <begin position="243"/>
        <end position="432"/>
    </location>
</feature>
<feature type="domain" description="Long Rib" evidence="2">
    <location>
        <begin position="1"/>
        <end position="62"/>
    </location>
</feature>
<dbReference type="InterPro" id="IPR044055">
    <property type="entry name" value="RibLong"/>
</dbReference>
<evidence type="ECO:0000313" key="4">
    <source>
        <dbReference type="Proteomes" id="UP000235682"/>
    </source>
</evidence>
<organism evidence="3 4">
    <name type="scientific">Dolosicoccus paucivorans</name>
    <dbReference type="NCBI Taxonomy" id="84521"/>
    <lineage>
        <taxon>Bacteria</taxon>
        <taxon>Bacillati</taxon>
        <taxon>Bacillota</taxon>
        <taxon>Bacilli</taxon>
        <taxon>Lactobacillales</taxon>
        <taxon>Aerococcaceae</taxon>
        <taxon>Dolosicoccus</taxon>
    </lineage>
</organism>
<feature type="region of interest" description="Disordered" evidence="1">
    <location>
        <begin position="451"/>
        <end position="470"/>
    </location>
</feature>
<gene>
    <name evidence="3" type="ORF">CJ205_03205</name>
</gene>
<evidence type="ECO:0000259" key="2">
    <source>
        <dbReference type="Pfam" id="PF18957"/>
    </source>
</evidence>
<dbReference type="RefSeq" id="WP_102227777.1">
    <property type="nucleotide sequence ID" value="NZ_PNFY01000017.1"/>
</dbReference>
<keyword evidence="4" id="KW-1185">Reference proteome</keyword>
<reference evidence="3 4" key="1">
    <citation type="submission" date="2017-09" db="EMBL/GenBank/DDBJ databases">
        <title>Bacterial strain isolated from the female urinary microbiota.</title>
        <authorList>
            <person name="Thomas-White K."/>
            <person name="Kumar N."/>
            <person name="Forster S."/>
            <person name="Putonti C."/>
            <person name="Lawley T."/>
            <person name="Wolfe A.J."/>
        </authorList>
    </citation>
    <scope>NUCLEOTIDE SEQUENCE [LARGE SCALE GENOMIC DNA]</scope>
    <source>
        <strain evidence="3 4">UMB0852</strain>
    </source>
</reference>
<feature type="compositionally biased region" description="Low complexity" evidence="1">
    <location>
        <begin position="359"/>
        <end position="375"/>
    </location>
</feature>
<evidence type="ECO:0000313" key="3">
    <source>
        <dbReference type="EMBL" id="PMC58691.1"/>
    </source>
</evidence>
<comment type="caution">
    <text evidence="3">The sequence shown here is derived from an EMBL/GenBank/DDBJ whole genome shotgun (WGS) entry which is preliminary data.</text>
</comment>
<sequence length="643" mass="70514">MPIGLGFRIGSKGPFGKADIDSINGVVTYTPDASESGKKVSVPVEVVFKDGTTILTQFPVQVAQTKSDKYYGQIITKLIKLPFGYEVTQDLVTKAVQWTSKDNSQGKLMVIPDDEQQLNKIKDPGNYELPVTVTYDDGSKTKLTLRVQIGEPIKQVEEFGADVKPQFFTKRVGETVTLEDLKQAIKLDPTSHYKGNLEIELEHEMPKGDKAGEQEFFVWVIFDDGTKRIVPMKMKFEEPSIKEGMKPSVEADIPPVIKEQPPVQQEVSEEFPPMVEEAPSEEPEITPPTQEDAPSEQPETVPSVDDVKPSVEPETVPSTPEVVPPVAEEMTPPVVENKPEIETPEVTPPTQEDVPSEQPEATPPMVEETTEEVAPLIPEEMPPVIEEAPSEEPEVIPPTQEDVPSETPETTPSVEDSKPSVESETVPSTPEVIPPVVEEMTPPVVENTPEVEAPEVDKPSVELEEAPQLQSTDAERFAGELVTRVIKKPFGEAPSEGLIREAVSFIKDHTYTGDRKVNIKGQLPDGQTPGHFNVPVEVVFDDGSAVNTDVRVKVGRGGSQADRFGGDVVSRLIRRSSGEAVTLEDVTRTISILDSSEYKEGVSVIIPSYYMPTDSNTGHYEIPVLVQFADGSVVQTTVRVLVR</sequence>
<dbReference type="Proteomes" id="UP000235682">
    <property type="component" value="Unassembled WGS sequence"/>
</dbReference>
<protein>
    <recommendedName>
        <fullName evidence="2">Long Rib domain-containing protein</fullName>
    </recommendedName>
</protein>
<name>A0A2N6SNQ5_9LACT</name>
<proteinExistence type="predicted"/>
<dbReference type="EMBL" id="PNHE01000008">
    <property type="protein sequence ID" value="PMC58691.1"/>
    <property type="molecule type" value="Genomic_DNA"/>
</dbReference>
<feature type="compositionally biased region" description="Low complexity" evidence="1">
    <location>
        <begin position="312"/>
        <end position="336"/>
    </location>
</feature>
<accession>A0A2N6SNQ5</accession>
<feature type="compositionally biased region" description="Low complexity" evidence="1">
    <location>
        <begin position="259"/>
        <end position="273"/>
    </location>
</feature>
<evidence type="ECO:0000256" key="1">
    <source>
        <dbReference type="SAM" id="MobiDB-lite"/>
    </source>
</evidence>
<dbReference type="STRING" id="84521.SAMN04487994_10852"/>